<dbReference type="AlphaFoldDB" id="A0A1Y2GKC5"/>
<evidence type="ECO:0000313" key="1">
    <source>
        <dbReference type="EMBL" id="ORZ13766.1"/>
    </source>
</evidence>
<dbReference type="GeneID" id="33568431"/>
<evidence type="ECO:0000313" key="2">
    <source>
        <dbReference type="Proteomes" id="UP000193648"/>
    </source>
</evidence>
<name>A0A1Y2GKC5_9FUNG</name>
<organism evidence="1 2">
    <name type="scientific">Lobosporangium transversale</name>
    <dbReference type="NCBI Taxonomy" id="64571"/>
    <lineage>
        <taxon>Eukaryota</taxon>
        <taxon>Fungi</taxon>
        <taxon>Fungi incertae sedis</taxon>
        <taxon>Mucoromycota</taxon>
        <taxon>Mortierellomycotina</taxon>
        <taxon>Mortierellomycetes</taxon>
        <taxon>Mortierellales</taxon>
        <taxon>Mortierellaceae</taxon>
        <taxon>Lobosporangium</taxon>
    </lineage>
</organism>
<accession>A0A1Y2GKC5</accession>
<gene>
    <name evidence="1" type="ORF">BCR41DRAFT_371290</name>
</gene>
<reference evidence="1 2" key="1">
    <citation type="submission" date="2016-07" db="EMBL/GenBank/DDBJ databases">
        <title>Pervasive Adenine N6-methylation of Active Genes in Fungi.</title>
        <authorList>
            <consortium name="DOE Joint Genome Institute"/>
            <person name="Mondo S.J."/>
            <person name="Dannebaum R.O."/>
            <person name="Kuo R.C."/>
            <person name="Labutti K."/>
            <person name="Haridas S."/>
            <person name="Kuo A."/>
            <person name="Salamov A."/>
            <person name="Ahrendt S.R."/>
            <person name="Lipzen A."/>
            <person name="Sullivan W."/>
            <person name="Andreopoulos W.B."/>
            <person name="Clum A."/>
            <person name="Lindquist E."/>
            <person name="Daum C."/>
            <person name="Ramamoorthy G.K."/>
            <person name="Gryganskyi A."/>
            <person name="Culley D."/>
            <person name="Magnuson J.K."/>
            <person name="James T.Y."/>
            <person name="O'Malley M.A."/>
            <person name="Stajich J.E."/>
            <person name="Spatafora J.W."/>
            <person name="Visel A."/>
            <person name="Grigoriev I.V."/>
        </authorList>
    </citation>
    <scope>NUCLEOTIDE SEQUENCE [LARGE SCALE GENOMIC DNA]</scope>
    <source>
        <strain evidence="1 2">NRRL 3116</strain>
    </source>
</reference>
<protein>
    <submittedName>
        <fullName evidence="1">Uncharacterized protein</fullName>
    </submittedName>
</protein>
<dbReference type="InParanoid" id="A0A1Y2GKC5"/>
<comment type="caution">
    <text evidence="1">The sequence shown here is derived from an EMBL/GenBank/DDBJ whole genome shotgun (WGS) entry which is preliminary data.</text>
</comment>
<dbReference type="Proteomes" id="UP000193648">
    <property type="component" value="Unassembled WGS sequence"/>
</dbReference>
<proteinExistence type="predicted"/>
<keyword evidence="2" id="KW-1185">Reference proteome</keyword>
<dbReference type="EMBL" id="MCFF01000022">
    <property type="protein sequence ID" value="ORZ13766.1"/>
    <property type="molecule type" value="Genomic_DNA"/>
</dbReference>
<dbReference type="RefSeq" id="XP_021880550.1">
    <property type="nucleotide sequence ID" value="XM_022026588.1"/>
</dbReference>
<sequence>MDTWTVLARECIQMPLFVLKAPYICVKAETFVDSQVPASMEENKAELLQGQEVGVQDDQFPSVVYSAILNSIFTDPVGLGSQISDTINTAARLLCNARNIIQQTLIAKKKSGTLPPTALLKKQMKVGRLYVHIVNFPSISYRLWTPLQTHFNILRLLGCCIMDPLALPRANFRLSSVKYRYSDIVTSRSNSQSDRITIIENHESVTHHSNRLL</sequence>